<dbReference type="Proteomes" id="UP001240447">
    <property type="component" value="Unassembled WGS sequence"/>
</dbReference>
<reference evidence="2 3" key="1">
    <citation type="submission" date="2023-07" db="EMBL/GenBank/DDBJ databases">
        <title>Sequencing the genomes of 1000 actinobacteria strains.</title>
        <authorList>
            <person name="Klenk H.-P."/>
        </authorList>
    </citation>
    <scope>NUCLEOTIDE SEQUENCE [LARGE SCALE GENOMIC DNA]</scope>
    <source>
        <strain evidence="2 3">GD13</strain>
    </source>
</reference>
<dbReference type="EMBL" id="JAUSQM010000001">
    <property type="protein sequence ID" value="MDP9821038.1"/>
    <property type="molecule type" value="Genomic_DNA"/>
</dbReference>
<evidence type="ECO:0000259" key="1">
    <source>
        <dbReference type="PROSITE" id="PS00028"/>
    </source>
</evidence>
<evidence type="ECO:0000313" key="3">
    <source>
        <dbReference type="Proteomes" id="UP001240447"/>
    </source>
</evidence>
<dbReference type="InterPro" id="IPR013087">
    <property type="entry name" value="Znf_C2H2_type"/>
</dbReference>
<accession>A0ABT9NKV1</accession>
<dbReference type="PROSITE" id="PS00028">
    <property type="entry name" value="ZINC_FINGER_C2H2_1"/>
    <property type="match status" value="1"/>
</dbReference>
<dbReference type="CDD" id="cd00085">
    <property type="entry name" value="HNHc"/>
    <property type="match status" value="1"/>
</dbReference>
<dbReference type="InterPro" id="IPR004919">
    <property type="entry name" value="GmrSD_N"/>
</dbReference>
<dbReference type="RefSeq" id="WP_068119831.1">
    <property type="nucleotide sequence ID" value="NZ_CCXJ01000216.1"/>
</dbReference>
<dbReference type="SMART" id="SM00507">
    <property type="entry name" value="HNHc"/>
    <property type="match status" value="1"/>
</dbReference>
<dbReference type="Gene3D" id="1.10.30.50">
    <property type="match status" value="1"/>
</dbReference>
<keyword evidence="3" id="KW-1185">Reference proteome</keyword>
<evidence type="ECO:0000313" key="2">
    <source>
        <dbReference type="EMBL" id="MDP9821038.1"/>
    </source>
</evidence>
<dbReference type="Pfam" id="PF03235">
    <property type="entry name" value="GmrSD_N"/>
    <property type="match status" value="1"/>
</dbReference>
<name>A0ABT9NKV1_9ACTN</name>
<protein>
    <recommendedName>
        <fullName evidence="1">C2H2-type domain-containing protein</fullName>
    </recommendedName>
</protein>
<dbReference type="PANTHER" id="PTHR39639">
    <property type="entry name" value="CHROMOSOME 16, WHOLE GENOME SHOTGUN SEQUENCE"/>
    <property type="match status" value="1"/>
</dbReference>
<proteinExistence type="predicted"/>
<feature type="domain" description="C2H2-type" evidence="1">
    <location>
        <begin position="321"/>
        <end position="342"/>
    </location>
</feature>
<comment type="caution">
    <text evidence="2">The sequence shown here is derived from an EMBL/GenBank/DDBJ whole genome shotgun (WGS) entry which is preliminary data.</text>
</comment>
<organism evidence="2 3">
    <name type="scientific">Nocardioides massiliensis</name>
    <dbReference type="NCBI Taxonomy" id="1325935"/>
    <lineage>
        <taxon>Bacteria</taxon>
        <taxon>Bacillati</taxon>
        <taxon>Actinomycetota</taxon>
        <taxon>Actinomycetes</taxon>
        <taxon>Propionibacteriales</taxon>
        <taxon>Nocardioidaceae</taxon>
        <taxon>Nocardioides</taxon>
    </lineage>
</organism>
<dbReference type="Pfam" id="PF01844">
    <property type="entry name" value="HNH"/>
    <property type="match status" value="1"/>
</dbReference>
<dbReference type="PANTHER" id="PTHR39639:SF1">
    <property type="entry name" value="DUF262 DOMAIN-CONTAINING PROTEIN"/>
    <property type="match status" value="1"/>
</dbReference>
<gene>
    <name evidence="2" type="ORF">J2S59_000847</name>
</gene>
<sequence length="366" mass="42790">MEITLKHITVRELTEGYEDNDEQGVVGYGGQLDIRPPYQREFVYKDKQRDAVIDTLTKGFPLNVMYWVVRDDLQDGDTRTFEVMDGQQRTISICQYVKGDFSFQQRYFHNLQEDEKKRILDYELTVYFCTGSPSDKLDWFRTINIVGEPLSNQELRNAVYAGPYITDAKRYFSKRGCPASKVGGDYLMGDYLRQKYLETAIKWISGDQVEAYMAKHQHDPNAVQLWNYFRGVIDWARAIYPTYRREMKGVPWGELYNQFNDKPLDPAKLDAQVAELMEDEEVKKKSGIFSYLLDGQERHLSLRAFDDKQKREAYERQKGICVKCGEHFAIEDMEADHITPWHEGGKTVAENCQMLCLFDNRSKGKR</sequence>
<dbReference type="InterPro" id="IPR003615">
    <property type="entry name" value="HNH_nuc"/>
</dbReference>
<dbReference type="InterPro" id="IPR002711">
    <property type="entry name" value="HNH"/>
</dbReference>